<organism evidence="1 2">
    <name type="scientific">Prevotella micans F0438</name>
    <dbReference type="NCBI Taxonomy" id="883158"/>
    <lineage>
        <taxon>Bacteria</taxon>
        <taxon>Pseudomonadati</taxon>
        <taxon>Bacteroidota</taxon>
        <taxon>Bacteroidia</taxon>
        <taxon>Bacteroidales</taxon>
        <taxon>Prevotellaceae</taxon>
        <taxon>Prevotella</taxon>
    </lineage>
</organism>
<reference evidence="1 2" key="1">
    <citation type="submission" date="2011-12" db="EMBL/GenBank/DDBJ databases">
        <title>The Genome Sequence of Prevotella micans F0438.</title>
        <authorList>
            <consortium name="The Broad Institute Genome Sequencing Platform"/>
            <person name="Earl A."/>
            <person name="Ward D."/>
            <person name="Feldgarden M."/>
            <person name="Gevers D."/>
            <person name="Izard J."/>
            <person name="Baranova O.V."/>
            <person name="Blanton J.M."/>
            <person name="Wade W.G."/>
            <person name="Dewhirst F.E."/>
            <person name="Young S.K."/>
            <person name="Zeng Q."/>
            <person name="Gargeya S."/>
            <person name="Fitzgerald M."/>
            <person name="Haas B."/>
            <person name="Abouelleil A."/>
            <person name="Alvarado L."/>
            <person name="Arachchi H.M."/>
            <person name="Berlin A."/>
            <person name="Chapman S.B."/>
            <person name="Gearin G."/>
            <person name="Goldberg J."/>
            <person name="Griggs A."/>
            <person name="Gujja S."/>
            <person name="Hansen M."/>
            <person name="Heiman D."/>
            <person name="Howarth C."/>
            <person name="Larimer J."/>
            <person name="Lui A."/>
            <person name="MacDonald P.J.P."/>
            <person name="McCowen C."/>
            <person name="Montmayeur A."/>
            <person name="Murphy C."/>
            <person name="Neiman D."/>
            <person name="Pearson M."/>
            <person name="Priest M."/>
            <person name="Roberts A."/>
            <person name="Saif S."/>
            <person name="Shea T."/>
            <person name="Sisk P."/>
            <person name="Stolte C."/>
            <person name="Sykes S."/>
            <person name="Wortman J."/>
            <person name="Nusbaum C."/>
            <person name="Birren B."/>
        </authorList>
    </citation>
    <scope>NUCLEOTIDE SEQUENCE [LARGE SCALE GENOMIC DNA]</scope>
    <source>
        <strain evidence="1 2">F0438</strain>
    </source>
</reference>
<dbReference type="PATRIC" id="fig|883158.3.peg.150"/>
<dbReference type="PROSITE" id="PS51257">
    <property type="entry name" value="PROKAR_LIPOPROTEIN"/>
    <property type="match status" value="1"/>
</dbReference>
<protein>
    <recommendedName>
        <fullName evidence="3">Lipoprotein</fullName>
    </recommendedName>
</protein>
<evidence type="ECO:0000313" key="2">
    <source>
        <dbReference type="Proteomes" id="UP000016023"/>
    </source>
</evidence>
<evidence type="ECO:0000313" key="1">
    <source>
        <dbReference type="EMBL" id="EHO74816.1"/>
    </source>
</evidence>
<dbReference type="HOGENOM" id="CLU_126549_0_0_10"/>
<dbReference type="AlphaFoldDB" id="H1PZQ5"/>
<sequence length="160" mass="17708">MNLIGKTTLLLLLTLTSCNVRRTAIGPLGDTVDAKEFAPLANDTTVEVDLKAITGQPFPAYKILKEEPIIPDSVILSADEETVRSGNYTATLQLKNLPGEGFYKKLDSISKIDSSWRVNEATYTYTRKDKQGLYKILITKGDPHVSVTHLNPDMLSLKKK</sequence>
<evidence type="ECO:0008006" key="3">
    <source>
        <dbReference type="Google" id="ProtNLM"/>
    </source>
</evidence>
<dbReference type="Proteomes" id="UP000016023">
    <property type="component" value="Unassembled WGS sequence"/>
</dbReference>
<keyword evidence="2" id="KW-1185">Reference proteome</keyword>
<proteinExistence type="predicted"/>
<dbReference type="RefSeq" id="WP_006951066.1">
    <property type="nucleotide sequence ID" value="NZ_JH594521.1"/>
</dbReference>
<dbReference type="STRING" id="883158.HMPREF9140_00143"/>
<accession>H1PZQ5</accession>
<comment type="caution">
    <text evidence="1">The sequence shown here is derived from an EMBL/GenBank/DDBJ whole genome shotgun (WGS) entry which is preliminary data.</text>
</comment>
<gene>
    <name evidence="1" type="ORF">HMPREF9140_00143</name>
</gene>
<dbReference type="EMBL" id="AGWK01000003">
    <property type="protein sequence ID" value="EHO74816.1"/>
    <property type="molecule type" value="Genomic_DNA"/>
</dbReference>
<name>H1PZQ5_9BACT</name>